<dbReference type="Gene3D" id="3.30.230.120">
    <property type="match status" value="1"/>
</dbReference>
<dbReference type="KEGG" id="psup:E5P55_00745"/>
<organism evidence="3 4">
    <name type="scientific">Candidatus Pinguicoccus supinus</name>
    <dbReference type="NCBI Taxonomy" id="2529394"/>
    <lineage>
        <taxon>Bacteria</taxon>
        <taxon>Pseudomonadati</taxon>
        <taxon>Verrucomicrobiota</taxon>
        <taxon>Candidatus Pinguicoccus</taxon>
    </lineage>
</organism>
<keyword evidence="4" id="KW-1185">Reference proteome</keyword>
<evidence type="ECO:0000256" key="1">
    <source>
        <dbReference type="ARBA" id="ARBA00022777"/>
    </source>
</evidence>
<dbReference type="SUPFAM" id="SSF54211">
    <property type="entry name" value="Ribosomal protein S5 domain 2-like"/>
    <property type="match status" value="1"/>
</dbReference>
<dbReference type="Pfam" id="PF00288">
    <property type="entry name" value="GHMP_kinases_N"/>
    <property type="match status" value="1"/>
</dbReference>
<name>A0A7T0FXR1_9BACT</name>
<dbReference type="InterPro" id="IPR020568">
    <property type="entry name" value="Ribosomal_Su5_D2-typ_SF"/>
</dbReference>
<keyword evidence="1" id="KW-0418">Kinase</keyword>
<reference evidence="3 4" key="1">
    <citation type="journal article" date="2020" name="Sci. Rep.">
        <title>Morphology, ultrastructure, genomics, and phylogeny of Euplotes vanleeuwenhoeki sp. nov. and its ultra-reduced endosymbiont Candidatus Pinguicoccus supinus sp. nov.</title>
        <authorList>
            <person name="Serra V."/>
            <person name="Gammuto L."/>
            <person name="Nitla V."/>
            <person name="Castelli M."/>
            <person name="Lanzoni O."/>
            <person name="Sassera D."/>
            <person name="Bandi C."/>
            <person name="Sandeep B.V."/>
            <person name="Verni F."/>
            <person name="Modeo L."/>
            <person name="Petroni G."/>
        </authorList>
    </citation>
    <scope>NUCLEOTIDE SEQUENCE [LARGE SCALE GENOMIC DNA]</scope>
    <source>
        <strain evidence="3 4">KKR18_Esm</strain>
    </source>
</reference>
<dbReference type="GO" id="GO:0016301">
    <property type="term" value="F:kinase activity"/>
    <property type="evidence" value="ECO:0007669"/>
    <property type="project" value="UniProtKB-KW"/>
</dbReference>
<gene>
    <name evidence="3" type="ORF">E5P55_00745</name>
</gene>
<evidence type="ECO:0000313" key="4">
    <source>
        <dbReference type="Proteomes" id="UP000594451"/>
    </source>
</evidence>
<dbReference type="AlphaFoldDB" id="A0A7T0FXR1"/>
<feature type="domain" description="GHMP kinase N-terminal" evidence="2">
    <location>
        <begin position="1"/>
        <end position="56"/>
    </location>
</feature>
<protein>
    <recommendedName>
        <fullName evidence="2">GHMP kinase N-terminal domain-containing protein</fullName>
    </recommendedName>
</protein>
<accession>A0A7T0FXR1</accession>
<dbReference type="GO" id="GO:0005524">
    <property type="term" value="F:ATP binding"/>
    <property type="evidence" value="ECO:0007669"/>
    <property type="project" value="InterPro"/>
</dbReference>
<evidence type="ECO:0000313" key="3">
    <source>
        <dbReference type="EMBL" id="QPJ58495.1"/>
    </source>
</evidence>
<dbReference type="InterPro" id="IPR006204">
    <property type="entry name" value="GHMP_kinase_N_dom"/>
</dbReference>
<dbReference type="Proteomes" id="UP000594451">
    <property type="component" value="Chromosome"/>
</dbReference>
<evidence type="ECO:0000259" key="2">
    <source>
        <dbReference type="Pfam" id="PF00288"/>
    </source>
</evidence>
<proteinExistence type="predicted"/>
<dbReference type="EMBL" id="CP039370">
    <property type="protein sequence ID" value="QPJ58495.1"/>
    <property type="molecule type" value="Genomic_DNA"/>
</dbReference>
<keyword evidence="1" id="KW-0808">Transferase</keyword>
<sequence length="159" mass="18169">MGSSSSLTNTILSSLYKVFSLHITEKVLVQESIYIERILMGDSVGCQDQIMTCFSGPINLIKFLKTDTFQVFPSNSLNFIFLKNLSLLSKNLILCNTGIFRSSSKISSYYINSIRNNHANTDKKKLFKLYFKLIKKFLLFMNIPKINNFDYIGHLLNSA</sequence>